<sequence>LMCFFRKNVRPYNSTPGTFVIRDYLGNDIIINYSRIIIDSYNIVTF</sequence>
<evidence type="ECO:0000313" key="1">
    <source>
        <dbReference type="EMBL" id="PKU93934.1"/>
    </source>
</evidence>
<accession>A0A2N3QQI6</accession>
<evidence type="ECO:0000313" key="2">
    <source>
        <dbReference type="Proteomes" id="UP000233722"/>
    </source>
</evidence>
<dbReference type="AlphaFoldDB" id="A0A2N3QQI6"/>
<proteinExistence type="predicted"/>
<organism evidence="1 2">
    <name type="scientific">Bifidobacterium pseudolongum subsp. globosum</name>
    <dbReference type="NCBI Taxonomy" id="1690"/>
    <lineage>
        <taxon>Bacteria</taxon>
        <taxon>Bacillati</taxon>
        <taxon>Actinomycetota</taxon>
        <taxon>Actinomycetes</taxon>
        <taxon>Bifidobacteriales</taxon>
        <taxon>Bifidobacteriaceae</taxon>
        <taxon>Bifidobacterium</taxon>
    </lineage>
</organism>
<gene>
    <name evidence="1" type="ORF">CQR45_1431</name>
</gene>
<name>A0A2N3QQI6_9BIFI</name>
<dbReference type="Proteomes" id="UP000233722">
    <property type="component" value="Unassembled WGS sequence"/>
</dbReference>
<reference evidence="1 2" key="1">
    <citation type="submission" date="2017-10" db="EMBL/GenBank/DDBJ databases">
        <title>Bifidobacterium genomics.</title>
        <authorList>
            <person name="Lugli G.A."/>
            <person name="Milani C."/>
            <person name="Mancabelli L."/>
        </authorList>
    </citation>
    <scope>NUCLEOTIDE SEQUENCE [LARGE SCALE GENOMIC DNA]</scope>
    <source>
        <strain evidence="1 2">1747B</strain>
    </source>
</reference>
<dbReference type="EMBL" id="PCHA01000023">
    <property type="protein sequence ID" value="PKU93934.1"/>
    <property type="molecule type" value="Genomic_DNA"/>
</dbReference>
<feature type="non-terminal residue" evidence="1">
    <location>
        <position position="1"/>
    </location>
</feature>
<comment type="caution">
    <text evidence="1">The sequence shown here is derived from an EMBL/GenBank/DDBJ whole genome shotgun (WGS) entry which is preliminary data.</text>
</comment>
<protein>
    <submittedName>
        <fullName evidence="1">Uncharacterized protein</fullName>
    </submittedName>
</protein>